<feature type="compositionally biased region" description="Polar residues" evidence="1">
    <location>
        <begin position="116"/>
        <end position="129"/>
    </location>
</feature>
<dbReference type="Proteomes" id="UP000233556">
    <property type="component" value="Unassembled WGS sequence"/>
</dbReference>
<keyword evidence="3" id="KW-1185">Reference proteome</keyword>
<feature type="region of interest" description="Disordered" evidence="1">
    <location>
        <begin position="106"/>
        <end position="129"/>
    </location>
</feature>
<accession>A0A2I0UTT0</accession>
<evidence type="ECO:0000256" key="1">
    <source>
        <dbReference type="SAM" id="MobiDB-lite"/>
    </source>
</evidence>
<evidence type="ECO:0000313" key="3">
    <source>
        <dbReference type="Proteomes" id="UP000233556"/>
    </source>
</evidence>
<sequence length="129" mass="14342">MAARVGDSPMTARRVCRDRAGRRLSQEVQGTRQGQDGEGTRLTQVDQQLGQGLEEVKPTEQLDNQSKGHPGRFQEWFKNTKGLNFQVLSPLKMPETELEMVPELCPDRDGLDAHGIQSSDQIAKNPGDN</sequence>
<proteinExistence type="predicted"/>
<gene>
    <name evidence="2" type="ORF">llap_305</name>
</gene>
<feature type="compositionally biased region" description="Basic and acidic residues" evidence="1">
    <location>
        <begin position="15"/>
        <end position="25"/>
    </location>
</feature>
<feature type="region of interest" description="Disordered" evidence="1">
    <location>
        <begin position="1"/>
        <end position="41"/>
    </location>
</feature>
<name>A0A2I0UTT0_LIMLA</name>
<dbReference type="EMBL" id="KZ505638">
    <property type="protein sequence ID" value="PKU49440.1"/>
    <property type="molecule type" value="Genomic_DNA"/>
</dbReference>
<dbReference type="AlphaFoldDB" id="A0A2I0UTT0"/>
<feature type="region of interest" description="Disordered" evidence="1">
    <location>
        <begin position="53"/>
        <end position="74"/>
    </location>
</feature>
<evidence type="ECO:0000313" key="2">
    <source>
        <dbReference type="EMBL" id="PKU49440.1"/>
    </source>
</evidence>
<reference evidence="3" key="1">
    <citation type="submission" date="2017-11" db="EMBL/GenBank/DDBJ databases">
        <authorList>
            <person name="Lima N.C."/>
            <person name="Parody-Merino A.M."/>
            <person name="Battley P.F."/>
            <person name="Fidler A.E."/>
            <person name="Prosdocimi F."/>
        </authorList>
    </citation>
    <scope>NUCLEOTIDE SEQUENCE [LARGE SCALE GENOMIC DNA]</scope>
</reference>
<reference evidence="3" key="2">
    <citation type="submission" date="2017-12" db="EMBL/GenBank/DDBJ databases">
        <title>Genome sequence of the Bar-tailed Godwit (Limosa lapponica baueri).</title>
        <authorList>
            <person name="Lima N.C.B."/>
            <person name="Parody-Merino A.M."/>
            <person name="Battley P.F."/>
            <person name="Fidler A.E."/>
            <person name="Prosdocimi F."/>
        </authorList>
    </citation>
    <scope>NUCLEOTIDE SEQUENCE [LARGE SCALE GENOMIC DNA]</scope>
</reference>
<organism evidence="2 3">
    <name type="scientific">Limosa lapponica baueri</name>
    <dbReference type="NCBI Taxonomy" id="1758121"/>
    <lineage>
        <taxon>Eukaryota</taxon>
        <taxon>Metazoa</taxon>
        <taxon>Chordata</taxon>
        <taxon>Craniata</taxon>
        <taxon>Vertebrata</taxon>
        <taxon>Euteleostomi</taxon>
        <taxon>Archelosauria</taxon>
        <taxon>Archosauria</taxon>
        <taxon>Dinosauria</taxon>
        <taxon>Saurischia</taxon>
        <taxon>Theropoda</taxon>
        <taxon>Coelurosauria</taxon>
        <taxon>Aves</taxon>
        <taxon>Neognathae</taxon>
        <taxon>Neoaves</taxon>
        <taxon>Charadriiformes</taxon>
        <taxon>Scolopacidae</taxon>
        <taxon>Limosa</taxon>
    </lineage>
</organism>
<protein>
    <submittedName>
        <fullName evidence="2">Uncharacterized protein</fullName>
    </submittedName>
</protein>